<sequence>MADSKFLTFNNGEKMPIIGIGTWQASDEEIETAIDAALEAGYRHIDTAPVYGNEAAIGRVLKRWLDSGKVKREDLFIVTKLPPISNRPHEVEPTITKSLADLQLKYVDLYLIHTPFTININEDGSFKLDKDGLMEVDVTTNHAATWAAMEALVEKGLAKSIGVSNFSKDQVARLLKNCKIRPANNQIEHHIYLQQRDLVDFCKAENVTVTAYSPLGSRGIANFNAGAGIVREVPNLMEIPEVKEIAAAHGKTPAQVLLRWIVDTGVSAIPKSTNPTRLKQNLDIFDFKLTAEEVAKLSSLDKNFRVCDFAFFHGVERHPEFTFQNQYTN</sequence>
<dbReference type="HOGENOM" id="CLU_023205_0_0_1"/>
<feature type="binding site" evidence="5">
    <location>
        <position position="113"/>
    </location>
    <ligand>
        <name>substrate</name>
    </ligand>
</feature>
<feature type="active site" description="Proton donor" evidence="4">
    <location>
        <position position="51"/>
    </location>
</feature>
<dbReference type="eggNOG" id="KOG1577">
    <property type="taxonomic scope" value="Eukaryota"/>
</dbReference>
<dbReference type="SMR" id="B3LWW4"/>
<evidence type="ECO:0000313" key="8">
    <source>
        <dbReference type="EMBL" id="EDV42752.1"/>
    </source>
</evidence>
<evidence type="ECO:0000256" key="6">
    <source>
        <dbReference type="PIRSR" id="PIRSR000097-3"/>
    </source>
</evidence>
<dbReference type="GO" id="GO:0016491">
    <property type="term" value="F:oxidoreductase activity"/>
    <property type="evidence" value="ECO:0007669"/>
    <property type="project" value="UniProtKB-KW"/>
</dbReference>
<dbReference type="SUPFAM" id="SSF51430">
    <property type="entry name" value="NAD(P)-linked oxidoreductase"/>
    <property type="match status" value="1"/>
</dbReference>
<dbReference type="FunCoup" id="B3LWW4">
    <property type="interactions" value="420"/>
</dbReference>
<dbReference type="PhylomeDB" id="B3LWW4"/>
<dbReference type="InterPro" id="IPR036812">
    <property type="entry name" value="NAD(P)_OxRdtase_dom_sf"/>
</dbReference>
<dbReference type="OMA" id="DMYLVHT"/>
<dbReference type="PANTHER" id="PTHR11732">
    <property type="entry name" value="ALDO/KETO REDUCTASE"/>
    <property type="match status" value="1"/>
</dbReference>
<dbReference type="KEGG" id="dan:6499665"/>
<organism evidence="8 9">
    <name type="scientific">Drosophila ananassae</name>
    <name type="common">Fruit fly</name>
    <dbReference type="NCBI Taxonomy" id="7217"/>
    <lineage>
        <taxon>Eukaryota</taxon>
        <taxon>Metazoa</taxon>
        <taxon>Ecdysozoa</taxon>
        <taxon>Arthropoda</taxon>
        <taxon>Hexapoda</taxon>
        <taxon>Insecta</taxon>
        <taxon>Pterygota</taxon>
        <taxon>Neoptera</taxon>
        <taxon>Endopterygota</taxon>
        <taxon>Diptera</taxon>
        <taxon>Brachycera</taxon>
        <taxon>Muscomorpha</taxon>
        <taxon>Ephydroidea</taxon>
        <taxon>Drosophilidae</taxon>
        <taxon>Drosophila</taxon>
        <taxon>Sophophora</taxon>
    </lineage>
</organism>
<dbReference type="InterPro" id="IPR018170">
    <property type="entry name" value="Aldo/ket_reductase_CS"/>
</dbReference>
<keyword evidence="9" id="KW-1185">Reference proteome</keyword>
<evidence type="ECO:0000313" key="9">
    <source>
        <dbReference type="Proteomes" id="UP000007801"/>
    </source>
</evidence>
<evidence type="ECO:0000256" key="3">
    <source>
        <dbReference type="ARBA" id="ARBA00023002"/>
    </source>
</evidence>
<protein>
    <recommendedName>
        <fullName evidence="7">NADP-dependent oxidoreductase domain-containing protein</fullName>
    </recommendedName>
</protein>
<dbReference type="InterPro" id="IPR020471">
    <property type="entry name" value="AKR"/>
</dbReference>
<evidence type="ECO:0000259" key="7">
    <source>
        <dbReference type="Pfam" id="PF00248"/>
    </source>
</evidence>
<dbReference type="FunFam" id="3.20.20.100:FF:000006">
    <property type="entry name" value="Aldo-keto reductase family 1 member A1"/>
    <property type="match status" value="1"/>
</dbReference>
<feature type="site" description="Lowers pKa of active site Tyr" evidence="6">
    <location>
        <position position="80"/>
    </location>
</feature>
<evidence type="ECO:0000256" key="5">
    <source>
        <dbReference type="PIRSR" id="PIRSR000097-2"/>
    </source>
</evidence>
<dbReference type="PIRSF" id="PIRSF000097">
    <property type="entry name" value="AKR"/>
    <property type="match status" value="1"/>
</dbReference>
<keyword evidence="3 8" id="KW-0560">Oxidoreductase</keyword>
<reference evidence="8 9" key="1">
    <citation type="journal article" date="2007" name="Nature">
        <title>Evolution of genes and genomes on the Drosophila phylogeny.</title>
        <authorList>
            <consortium name="Drosophila 12 Genomes Consortium"/>
            <person name="Clark A.G."/>
            <person name="Eisen M.B."/>
            <person name="Smith D.R."/>
            <person name="Bergman C.M."/>
            <person name="Oliver B."/>
            <person name="Markow T.A."/>
            <person name="Kaufman T.C."/>
            <person name="Kellis M."/>
            <person name="Gelbart W."/>
            <person name="Iyer V.N."/>
            <person name="Pollard D.A."/>
            <person name="Sackton T.B."/>
            <person name="Larracuente A.M."/>
            <person name="Singh N.D."/>
            <person name="Abad J.P."/>
            <person name="Abt D.N."/>
            <person name="Adryan B."/>
            <person name="Aguade M."/>
            <person name="Akashi H."/>
            <person name="Anderson W.W."/>
            <person name="Aquadro C.F."/>
            <person name="Ardell D.H."/>
            <person name="Arguello R."/>
            <person name="Artieri C.G."/>
            <person name="Barbash D.A."/>
            <person name="Barker D."/>
            <person name="Barsanti P."/>
            <person name="Batterham P."/>
            <person name="Batzoglou S."/>
            <person name="Begun D."/>
            <person name="Bhutkar A."/>
            <person name="Blanco E."/>
            <person name="Bosak S.A."/>
            <person name="Bradley R.K."/>
            <person name="Brand A.D."/>
            <person name="Brent M.R."/>
            <person name="Brooks A.N."/>
            <person name="Brown R.H."/>
            <person name="Butlin R.K."/>
            <person name="Caggese C."/>
            <person name="Calvi B.R."/>
            <person name="Bernardo de Carvalho A."/>
            <person name="Caspi A."/>
            <person name="Castrezana S."/>
            <person name="Celniker S.E."/>
            <person name="Chang J.L."/>
            <person name="Chapple C."/>
            <person name="Chatterji S."/>
            <person name="Chinwalla A."/>
            <person name="Civetta A."/>
            <person name="Clifton S.W."/>
            <person name="Comeron J.M."/>
            <person name="Costello J.C."/>
            <person name="Coyne J.A."/>
            <person name="Daub J."/>
            <person name="David R.G."/>
            <person name="Delcher A.L."/>
            <person name="Delehaunty K."/>
            <person name="Do C.B."/>
            <person name="Ebling H."/>
            <person name="Edwards K."/>
            <person name="Eickbush T."/>
            <person name="Evans J.D."/>
            <person name="Filipski A."/>
            <person name="Findeiss S."/>
            <person name="Freyhult E."/>
            <person name="Fulton L."/>
            <person name="Fulton R."/>
            <person name="Garcia A.C."/>
            <person name="Gardiner A."/>
            <person name="Garfield D.A."/>
            <person name="Garvin B.E."/>
            <person name="Gibson G."/>
            <person name="Gilbert D."/>
            <person name="Gnerre S."/>
            <person name="Godfrey J."/>
            <person name="Good R."/>
            <person name="Gotea V."/>
            <person name="Gravely B."/>
            <person name="Greenberg A.J."/>
            <person name="Griffiths-Jones S."/>
            <person name="Gross S."/>
            <person name="Guigo R."/>
            <person name="Gustafson E.A."/>
            <person name="Haerty W."/>
            <person name="Hahn M.W."/>
            <person name="Halligan D.L."/>
            <person name="Halpern A.L."/>
            <person name="Halter G.M."/>
            <person name="Han M.V."/>
            <person name="Heger A."/>
            <person name="Hillier L."/>
            <person name="Hinrichs A.S."/>
            <person name="Holmes I."/>
            <person name="Hoskins R.A."/>
            <person name="Hubisz M.J."/>
            <person name="Hultmark D."/>
            <person name="Huntley M.A."/>
            <person name="Jaffe D.B."/>
            <person name="Jagadeeshan S."/>
            <person name="Jeck W.R."/>
            <person name="Johnson J."/>
            <person name="Jones C.D."/>
            <person name="Jordan W.C."/>
            <person name="Karpen G.H."/>
            <person name="Kataoka E."/>
            <person name="Keightley P.D."/>
            <person name="Kheradpour P."/>
            <person name="Kirkness E.F."/>
            <person name="Koerich L.B."/>
            <person name="Kristiansen K."/>
            <person name="Kudrna D."/>
            <person name="Kulathinal R.J."/>
            <person name="Kumar S."/>
            <person name="Kwok R."/>
            <person name="Lander E."/>
            <person name="Langley C.H."/>
            <person name="Lapoint R."/>
            <person name="Lazzaro B.P."/>
            <person name="Lee S.J."/>
            <person name="Levesque L."/>
            <person name="Li R."/>
            <person name="Lin C.F."/>
            <person name="Lin M.F."/>
            <person name="Lindblad-Toh K."/>
            <person name="Llopart A."/>
            <person name="Long M."/>
            <person name="Low L."/>
            <person name="Lozovsky E."/>
            <person name="Lu J."/>
            <person name="Luo M."/>
            <person name="Machado C.A."/>
            <person name="Makalowski W."/>
            <person name="Marzo M."/>
            <person name="Matsuda M."/>
            <person name="Matzkin L."/>
            <person name="McAllister B."/>
            <person name="McBride C.S."/>
            <person name="McKernan B."/>
            <person name="McKernan K."/>
            <person name="Mendez-Lago M."/>
            <person name="Minx P."/>
            <person name="Mollenhauer M.U."/>
            <person name="Montooth K."/>
            <person name="Mount S.M."/>
            <person name="Mu X."/>
            <person name="Myers E."/>
            <person name="Negre B."/>
            <person name="Newfeld S."/>
            <person name="Nielsen R."/>
            <person name="Noor M.A."/>
            <person name="O'Grady P."/>
            <person name="Pachter L."/>
            <person name="Papaceit M."/>
            <person name="Parisi M.J."/>
            <person name="Parisi M."/>
            <person name="Parts L."/>
            <person name="Pedersen J.S."/>
            <person name="Pesole G."/>
            <person name="Phillippy A.M."/>
            <person name="Ponting C.P."/>
            <person name="Pop M."/>
            <person name="Porcelli D."/>
            <person name="Powell J.R."/>
            <person name="Prohaska S."/>
            <person name="Pruitt K."/>
            <person name="Puig M."/>
            <person name="Quesneville H."/>
            <person name="Ram K.R."/>
            <person name="Rand D."/>
            <person name="Rasmussen M.D."/>
            <person name="Reed L.K."/>
            <person name="Reenan R."/>
            <person name="Reily A."/>
            <person name="Remington K.A."/>
            <person name="Rieger T.T."/>
            <person name="Ritchie M.G."/>
            <person name="Robin C."/>
            <person name="Rogers Y.H."/>
            <person name="Rohde C."/>
            <person name="Rozas J."/>
            <person name="Rubenfield M.J."/>
            <person name="Ruiz A."/>
            <person name="Russo S."/>
            <person name="Salzberg S.L."/>
            <person name="Sanchez-Gracia A."/>
            <person name="Saranga D.J."/>
            <person name="Sato H."/>
            <person name="Schaeffer S.W."/>
            <person name="Schatz M.C."/>
            <person name="Schlenke T."/>
            <person name="Schwartz R."/>
            <person name="Segarra C."/>
            <person name="Singh R.S."/>
            <person name="Sirot L."/>
            <person name="Sirota M."/>
            <person name="Sisneros N.B."/>
            <person name="Smith C.D."/>
            <person name="Smith T.F."/>
            <person name="Spieth J."/>
            <person name="Stage D.E."/>
            <person name="Stark A."/>
            <person name="Stephan W."/>
            <person name="Strausberg R.L."/>
            <person name="Strempel S."/>
            <person name="Sturgill D."/>
            <person name="Sutton G."/>
            <person name="Sutton G.G."/>
            <person name="Tao W."/>
            <person name="Teichmann S."/>
            <person name="Tobari Y.N."/>
            <person name="Tomimura Y."/>
            <person name="Tsolas J.M."/>
            <person name="Valente V.L."/>
            <person name="Venter E."/>
            <person name="Venter J.C."/>
            <person name="Vicario S."/>
            <person name="Vieira F.G."/>
            <person name="Vilella A.J."/>
            <person name="Villasante A."/>
            <person name="Walenz B."/>
            <person name="Wang J."/>
            <person name="Wasserman M."/>
            <person name="Watts T."/>
            <person name="Wilson D."/>
            <person name="Wilson R.K."/>
            <person name="Wing R.A."/>
            <person name="Wolfner M.F."/>
            <person name="Wong A."/>
            <person name="Wong G.K."/>
            <person name="Wu C.I."/>
            <person name="Wu G."/>
            <person name="Yamamoto D."/>
            <person name="Yang H.P."/>
            <person name="Yang S.P."/>
            <person name="Yorke J.A."/>
            <person name="Yoshida K."/>
            <person name="Zdobnov E."/>
            <person name="Zhang P."/>
            <person name="Zhang Y."/>
            <person name="Zimin A.V."/>
            <person name="Baldwin J."/>
            <person name="Abdouelleil A."/>
            <person name="Abdulkadir J."/>
            <person name="Abebe A."/>
            <person name="Abera B."/>
            <person name="Abreu J."/>
            <person name="Acer S.C."/>
            <person name="Aftuck L."/>
            <person name="Alexander A."/>
            <person name="An P."/>
            <person name="Anderson E."/>
            <person name="Anderson S."/>
            <person name="Arachi H."/>
            <person name="Azer M."/>
            <person name="Bachantsang P."/>
            <person name="Barry A."/>
            <person name="Bayul T."/>
            <person name="Berlin A."/>
            <person name="Bessette D."/>
            <person name="Bloom T."/>
            <person name="Blye J."/>
            <person name="Boguslavskiy L."/>
            <person name="Bonnet C."/>
            <person name="Boukhgalter B."/>
            <person name="Bourzgui I."/>
            <person name="Brown A."/>
            <person name="Cahill P."/>
            <person name="Channer S."/>
            <person name="Cheshatsang Y."/>
            <person name="Chuda L."/>
            <person name="Citroen M."/>
            <person name="Collymore A."/>
            <person name="Cooke P."/>
            <person name="Costello M."/>
            <person name="D'Aco K."/>
            <person name="Daza R."/>
            <person name="De Haan G."/>
            <person name="DeGray S."/>
            <person name="DeMaso C."/>
            <person name="Dhargay N."/>
            <person name="Dooley K."/>
            <person name="Dooley E."/>
            <person name="Doricent M."/>
            <person name="Dorje P."/>
            <person name="Dorjee K."/>
            <person name="Dupes A."/>
            <person name="Elong R."/>
            <person name="Falk J."/>
            <person name="Farina A."/>
            <person name="Faro S."/>
            <person name="Ferguson D."/>
            <person name="Fisher S."/>
            <person name="Foley C.D."/>
            <person name="Franke A."/>
            <person name="Friedrich D."/>
            <person name="Gadbois L."/>
            <person name="Gearin G."/>
            <person name="Gearin C.R."/>
            <person name="Giannoukos G."/>
            <person name="Goode T."/>
            <person name="Graham J."/>
            <person name="Grandbois E."/>
            <person name="Grewal S."/>
            <person name="Gyaltsen K."/>
            <person name="Hafez N."/>
            <person name="Hagos B."/>
            <person name="Hall J."/>
            <person name="Henson C."/>
            <person name="Hollinger A."/>
            <person name="Honan T."/>
            <person name="Huard M.D."/>
            <person name="Hughes L."/>
            <person name="Hurhula B."/>
            <person name="Husby M.E."/>
            <person name="Kamat A."/>
            <person name="Kanga B."/>
            <person name="Kashin S."/>
            <person name="Khazanovich D."/>
            <person name="Kisner P."/>
            <person name="Lance K."/>
            <person name="Lara M."/>
            <person name="Lee W."/>
            <person name="Lennon N."/>
            <person name="Letendre F."/>
            <person name="LeVine R."/>
            <person name="Lipovsky A."/>
            <person name="Liu X."/>
            <person name="Liu J."/>
            <person name="Liu S."/>
            <person name="Lokyitsang T."/>
            <person name="Lokyitsang Y."/>
            <person name="Lubonja R."/>
            <person name="Lui A."/>
            <person name="MacDonald P."/>
            <person name="Magnisalis V."/>
            <person name="Maru K."/>
            <person name="Matthews C."/>
            <person name="McCusker W."/>
            <person name="McDonough S."/>
            <person name="Mehta T."/>
            <person name="Meldrim J."/>
            <person name="Meneus L."/>
            <person name="Mihai O."/>
            <person name="Mihalev A."/>
            <person name="Mihova T."/>
            <person name="Mittelman R."/>
            <person name="Mlenga V."/>
            <person name="Montmayeur A."/>
            <person name="Mulrain L."/>
            <person name="Navidi A."/>
            <person name="Naylor J."/>
            <person name="Negash T."/>
            <person name="Nguyen T."/>
            <person name="Nguyen N."/>
            <person name="Nicol R."/>
            <person name="Norbu C."/>
            <person name="Norbu N."/>
            <person name="Novod N."/>
            <person name="O'Neill B."/>
            <person name="Osman S."/>
            <person name="Markiewicz E."/>
            <person name="Oyono O.L."/>
            <person name="Patti C."/>
            <person name="Phunkhang P."/>
            <person name="Pierre F."/>
            <person name="Priest M."/>
            <person name="Raghuraman S."/>
            <person name="Rege F."/>
            <person name="Reyes R."/>
            <person name="Rise C."/>
            <person name="Rogov P."/>
            <person name="Ross K."/>
            <person name="Ryan E."/>
            <person name="Settipalli S."/>
            <person name="Shea T."/>
            <person name="Sherpa N."/>
            <person name="Shi L."/>
            <person name="Shih D."/>
            <person name="Sparrow T."/>
            <person name="Spaulding J."/>
            <person name="Stalker J."/>
            <person name="Stange-Thomann N."/>
            <person name="Stavropoulos S."/>
            <person name="Stone C."/>
            <person name="Strader C."/>
            <person name="Tesfaye S."/>
            <person name="Thomson T."/>
            <person name="Thoulutsang Y."/>
            <person name="Thoulutsang D."/>
            <person name="Topham K."/>
            <person name="Topping I."/>
            <person name="Tsamla T."/>
            <person name="Vassiliev H."/>
            <person name="Vo A."/>
            <person name="Wangchuk T."/>
            <person name="Wangdi T."/>
            <person name="Weiand M."/>
            <person name="Wilkinson J."/>
            <person name="Wilson A."/>
            <person name="Yadav S."/>
            <person name="Young G."/>
            <person name="Yu Q."/>
            <person name="Zembek L."/>
            <person name="Zhong D."/>
            <person name="Zimmer A."/>
            <person name="Zwirko Z."/>
            <person name="Jaffe D.B."/>
            <person name="Alvarez P."/>
            <person name="Brockman W."/>
            <person name="Butler J."/>
            <person name="Chin C."/>
            <person name="Gnerre S."/>
            <person name="Grabherr M."/>
            <person name="Kleber M."/>
            <person name="Mauceli E."/>
            <person name="MacCallum I."/>
        </authorList>
    </citation>
    <scope>NUCLEOTIDE SEQUENCE [LARGE SCALE GENOMIC DNA]</scope>
    <source>
        <strain evidence="9">Tucson 14024-0371.13</strain>
    </source>
</reference>
<accession>B3LWW4</accession>
<keyword evidence="2" id="KW-0521">NADP</keyword>
<evidence type="ECO:0000256" key="1">
    <source>
        <dbReference type="ARBA" id="ARBA00007905"/>
    </source>
</evidence>
<dbReference type="PROSITE" id="PS00062">
    <property type="entry name" value="ALDOKETO_REDUCTASE_2"/>
    <property type="match status" value="1"/>
</dbReference>
<evidence type="ECO:0000256" key="2">
    <source>
        <dbReference type="ARBA" id="ARBA00022857"/>
    </source>
</evidence>
<proteinExistence type="inferred from homology"/>
<dbReference type="GeneID" id="6499665"/>
<dbReference type="EMBL" id="CH902617">
    <property type="protein sequence ID" value="EDV42752.1"/>
    <property type="molecule type" value="Genomic_DNA"/>
</dbReference>
<name>B3LWW4_DROAN</name>
<feature type="domain" description="NADP-dependent oxidoreductase" evidence="7">
    <location>
        <begin position="18"/>
        <end position="301"/>
    </location>
</feature>
<gene>
    <name evidence="8" type="primary">Dana\GF16872</name>
    <name evidence="8" type="synonym">dana_GLEANR_18138</name>
    <name evidence="8" type="ORF">GF16872</name>
</gene>
<dbReference type="AlphaFoldDB" id="B3LWW4"/>
<evidence type="ECO:0000256" key="4">
    <source>
        <dbReference type="PIRSR" id="PIRSR000097-1"/>
    </source>
</evidence>
<dbReference type="InParanoid" id="B3LWW4"/>
<comment type="similarity">
    <text evidence="1">Belongs to the aldo/keto reductase family.</text>
</comment>
<dbReference type="InterPro" id="IPR023210">
    <property type="entry name" value="NADP_OxRdtase_dom"/>
</dbReference>
<dbReference type="STRING" id="7217.B3LWW4"/>
<dbReference type="PROSITE" id="PS00063">
    <property type="entry name" value="ALDOKETO_REDUCTASE_3"/>
    <property type="match status" value="1"/>
</dbReference>
<dbReference type="Proteomes" id="UP000007801">
    <property type="component" value="Unassembled WGS sequence"/>
</dbReference>
<dbReference type="PRINTS" id="PR00069">
    <property type="entry name" value="ALDKETRDTASE"/>
</dbReference>
<dbReference type="Gene3D" id="3.20.20.100">
    <property type="entry name" value="NADP-dependent oxidoreductase domain"/>
    <property type="match status" value="1"/>
</dbReference>
<dbReference type="OrthoDB" id="416253at2759"/>
<dbReference type="PROSITE" id="PS00798">
    <property type="entry name" value="ALDOKETO_REDUCTASE_1"/>
    <property type="match status" value="1"/>
</dbReference>
<dbReference type="Pfam" id="PF00248">
    <property type="entry name" value="Aldo_ket_red"/>
    <property type="match status" value="1"/>
</dbReference>